<dbReference type="Proteomes" id="UP001419268">
    <property type="component" value="Unassembled WGS sequence"/>
</dbReference>
<dbReference type="EMBL" id="JBBNAG010000011">
    <property type="protein sequence ID" value="KAK9095578.1"/>
    <property type="molecule type" value="Genomic_DNA"/>
</dbReference>
<evidence type="ECO:0000313" key="4">
    <source>
        <dbReference type="EMBL" id="KAK9095578.1"/>
    </source>
</evidence>
<comment type="similarity">
    <text evidence="1">Belongs to the fasciclin-like AGP family.</text>
</comment>
<name>A0AAP0HNQ2_9MAGN</name>
<keyword evidence="5" id="KW-1185">Reference proteome</keyword>
<dbReference type="SUPFAM" id="SSF82153">
    <property type="entry name" value="FAS1 domain"/>
    <property type="match status" value="1"/>
</dbReference>
<keyword evidence="2" id="KW-0732">Signal</keyword>
<protein>
    <recommendedName>
        <fullName evidence="3">FAS1 domain-containing protein</fullName>
    </recommendedName>
</protein>
<dbReference type="InterPro" id="IPR036378">
    <property type="entry name" value="FAS1_dom_sf"/>
</dbReference>
<dbReference type="InterPro" id="IPR053339">
    <property type="entry name" value="FAS1_domain_protein"/>
</dbReference>
<dbReference type="Gene3D" id="2.30.180.10">
    <property type="entry name" value="FAS1 domain"/>
    <property type="match status" value="1"/>
</dbReference>
<dbReference type="AlphaFoldDB" id="A0AAP0HNQ2"/>
<feature type="domain" description="FAS1" evidence="3">
    <location>
        <begin position="34"/>
        <end position="160"/>
    </location>
</feature>
<comment type="caution">
    <text evidence="4">The sequence shown here is derived from an EMBL/GenBank/DDBJ whole genome shotgun (WGS) entry which is preliminary data.</text>
</comment>
<feature type="chain" id="PRO_5042931790" description="FAS1 domain-containing protein" evidence="2">
    <location>
        <begin position="26"/>
        <end position="253"/>
    </location>
</feature>
<evidence type="ECO:0000313" key="5">
    <source>
        <dbReference type="Proteomes" id="UP001419268"/>
    </source>
</evidence>
<feature type="signal peptide" evidence="2">
    <location>
        <begin position="1"/>
        <end position="25"/>
    </location>
</feature>
<sequence>MEMAMNHQLASLMILFMGLFTSAFAVSVMTTPWRRNLSDAIKEMQDAKYYSFVMLIKMHPLETLLRNVTFFMPSDKILSDSALSADGVHRFLQEHSMPAPLLFDQLRIFPTASMIPTSRAGFMLNVSNNGVNSFFINNVRIVGPNICTSGSSIRIQISSPNICTSSESSIRCHGISGVLGSVRNRSNAPGMMPPRRSSAAPMLLPLKNVVPMPAPAPFGALKSDGPPSLKFGMRVLLKFIATKFVVFTVFGPF</sequence>
<dbReference type="InterPro" id="IPR000782">
    <property type="entry name" value="FAS1_domain"/>
</dbReference>
<proteinExistence type="inferred from homology"/>
<dbReference type="PANTHER" id="PTHR36069:SF1">
    <property type="entry name" value="EXPRESSED PROTEIN"/>
    <property type="match status" value="1"/>
</dbReference>
<gene>
    <name evidence="4" type="ORF">Scep_027047</name>
</gene>
<evidence type="ECO:0000259" key="3">
    <source>
        <dbReference type="PROSITE" id="PS50213"/>
    </source>
</evidence>
<dbReference type="PANTHER" id="PTHR36069">
    <property type="entry name" value="EXPRESSED PROTEIN-RELATED"/>
    <property type="match status" value="1"/>
</dbReference>
<dbReference type="SMART" id="SM00554">
    <property type="entry name" value="FAS1"/>
    <property type="match status" value="1"/>
</dbReference>
<evidence type="ECO:0000256" key="2">
    <source>
        <dbReference type="SAM" id="SignalP"/>
    </source>
</evidence>
<evidence type="ECO:0000256" key="1">
    <source>
        <dbReference type="ARBA" id="ARBA00007843"/>
    </source>
</evidence>
<dbReference type="PROSITE" id="PS50213">
    <property type="entry name" value="FAS1"/>
    <property type="match status" value="1"/>
</dbReference>
<accession>A0AAP0HNQ2</accession>
<organism evidence="4 5">
    <name type="scientific">Stephania cephalantha</name>
    <dbReference type="NCBI Taxonomy" id="152367"/>
    <lineage>
        <taxon>Eukaryota</taxon>
        <taxon>Viridiplantae</taxon>
        <taxon>Streptophyta</taxon>
        <taxon>Embryophyta</taxon>
        <taxon>Tracheophyta</taxon>
        <taxon>Spermatophyta</taxon>
        <taxon>Magnoliopsida</taxon>
        <taxon>Ranunculales</taxon>
        <taxon>Menispermaceae</taxon>
        <taxon>Menispermoideae</taxon>
        <taxon>Cissampelideae</taxon>
        <taxon>Stephania</taxon>
    </lineage>
</organism>
<reference evidence="4 5" key="1">
    <citation type="submission" date="2024-01" db="EMBL/GenBank/DDBJ databases">
        <title>Genome assemblies of Stephania.</title>
        <authorList>
            <person name="Yang L."/>
        </authorList>
    </citation>
    <scope>NUCLEOTIDE SEQUENCE [LARGE SCALE GENOMIC DNA]</scope>
    <source>
        <strain evidence="4">JXDWG</strain>
        <tissue evidence="4">Leaf</tissue>
    </source>
</reference>